<dbReference type="OrthoDB" id="3529411at2"/>
<dbReference type="EMBL" id="VIGB01000003">
    <property type="protein sequence ID" value="TQF05937.1"/>
    <property type="molecule type" value="Genomic_DNA"/>
</dbReference>
<organism evidence="2 3">
    <name type="scientific">Kitasatospora acidiphila</name>
    <dbReference type="NCBI Taxonomy" id="2567942"/>
    <lineage>
        <taxon>Bacteria</taxon>
        <taxon>Bacillati</taxon>
        <taxon>Actinomycetota</taxon>
        <taxon>Actinomycetes</taxon>
        <taxon>Kitasatosporales</taxon>
        <taxon>Streptomycetaceae</taxon>
        <taxon>Kitasatospora</taxon>
    </lineage>
</organism>
<keyword evidence="1" id="KW-0732">Signal</keyword>
<protein>
    <submittedName>
        <fullName evidence="2">Uncharacterized protein</fullName>
    </submittedName>
</protein>
<evidence type="ECO:0000313" key="3">
    <source>
        <dbReference type="Proteomes" id="UP000319103"/>
    </source>
</evidence>
<feature type="chain" id="PRO_5039269884" evidence="1">
    <location>
        <begin position="29"/>
        <end position="191"/>
    </location>
</feature>
<name>A0A540WAK7_9ACTN</name>
<sequence length="191" mass="19393">MLRTPRSRTRLVALAAACATLSIGAALAAPATASAAPPNVKVSCEASGQIHFNPGVKLFTSDQDVSYQGQEGQCNDFSKFDIRSAKLTASFIGVPLGCVTSPGSGAGKGSGAIEWTDKSGETDRSILNLQIDGSSLNTGHLSGVVSKGRFKGHSFTATLKTSLLGGAAACTVGLPAGGLKDADFKGDFSIE</sequence>
<dbReference type="RefSeq" id="WP_141636386.1">
    <property type="nucleotide sequence ID" value="NZ_VIGB01000003.1"/>
</dbReference>
<gene>
    <name evidence="2" type="ORF">E6W39_31560</name>
</gene>
<evidence type="ECO:0000256" key="1">
    <source>
        <dbReference type="SAM" id="SignalP"/>
    </source>
</evidence>
<comment type="caution">
    <text evidence="2">The sequence shown here is derived from an EMBL/GenBank/DDBJ whole genome shotgun (WGS) entry which is preliminary data.</text>
</comment>
<dbReference type="PROSITE" id="PS51318">
    <property type="entry name" value="TAT"/>
    <property type="match status" value="1"/>
</dbReference>
<accession>A0A540WAK7</accession>
<reference evidence="2 3" key="1">
    <citation type="submission" date="2019-06" db="EMBL/GenBank/DDBJ databases">
        <title>Description of Kitasatospora acidophila sp. nov. isolated from pine grove soil, and reclassification of Streptomyces novaecaesareae to Kitasatospora novaeceasareae comb. nov.</title>
        <authorList>
            <person name="Kim M.J."/>
        </authorList>
    </citation>
    <scope>NUCLEOTIDE SEQUENCE [LARGE SCALE GENOMIC DNA]</scope>
    <source>
        <strain evidence="2 3">MMS16-CNU292</strain>
    </source>
</reference>
<feature type="signal peptide" evidence="1">
    <location>
        <begin position="1"/>
        <end position="28"/>
    </location>
</feature>
<proteinExistence type="predicted"/>
<dbReference type="AlphaFoldDB" id="A0A540WAK7"/>
<dbReference type="InterPro" id="IPR006311">
    <property type="entry name" value="TAT_signal"/>
</dbReference>
<keyword evidence="3" id="KW-1185">Reference proteome</keyword>
<evidence type="ECO:0000313" key="2">
    <source>
        <dbReference type="EMBL" id="TQF05937.1"/>
    </source>
</evidence>
<dbReference type="Proteomes" id="UP000319103">
    <property type="component" value="Unassembled WGS sequence"/>
</dbReference>